<organism evidence="2 3">
    <name type="scientific">Staphylotrichum tortipilum</name>
    <dbReference type="NCBI Taxonomy" id="2831512"/>
    <lineage>
        <taxon>Eukaryota</taxon>
        <taxon>Fungi</taxon>
        <taxon>Dikarya</taxon>
        <taxon>Ascomycota</taxon>
        <taxon>Pezizomycotina</taxon>
        <taxon>Sordariomycetes</taxon>
        <taxon>Sordariomycetidae</taxon>
        <taxon>Sordariales</taxon>
        <taxon>Chaetomiaceae</taxon>
        <taxon>Staphylotrichum</taxon>
    </lineage>
</organism>
<dbReference type="EMBL" id="MU855783">
    <property type="protein sequence ID" value="KAK3899449.1"/>
    <property type="molecule type" value="Genomic_DNA"/>
</dbReference>
<feature type="region of interest" description="Disordered" evidence="1">
    <location>
        <begin position="1"/>
        <end position="45"/>
    </location>
</feature>
<dbReference type="GO" id="GO:0042393">
    <property type="term" value="F:histone binding"/>
    <property type="evidence" value="ECO:0007669"/>
    <property type="project" value="InterPro"/>
</dbReference>
<dbReference type="InterPro" id="IPR009072">
    <property type="entry name" value="Histone-fold"/>
</dbReference>
<dbReference type="AlphaFoldDB" id="A0AAN6RQV5"/>
<feature type="region of interest" description="Disordered" evidence="1">
    <location>
        <begin position="378"/>
        <end position="424"/>
    </location>
</feature>
<dbReference type="InterPro" id="IPR018465">
    <property type="entry name" value="Scm3/HJURP"/>
</dbReference>
<evidence type="ECO:0000313" key="3">
    <source>
        <dbReference type="Proteomes" id="UP001303889"/>
    </source>
</evidence>
<gene>
    <name evidence="2" type="ORF">C8A05DRAFT_46483</name>
</gene>
<dbReference type="GO" id="GO:0046982">
    <property type="term" value="F:protein heterodimerization activity"/>
    <property type="evidence" value="ECO:0007669"/>
    <property type="project" value="InterPro"/>
</dbReference>
<dbReference type="Pfam" id="PF10384">
    <property type="entry name" value="Scm3"/>
    <property type="match status" value="1"/>
</dbReference>
<reference evidence="2" key="1">
    <citation type="journal article" date="2023" name="Mol. Phylogenet. Evol.">
        <title>Genome-scale phylogeny and comparative genomics of the fungal order Sordariales.</title>
        <authorList>
            <person name="Hensen N."/>
            <person name="Bonometti L."/>
            <person name="Westerberg I."/>
            <person name="Brannstrom I.O."/>
            <person name="Guillou S."/>
            <person name="Cros-Aarteil S."/>
            <person name="Calhoun S."/>
            <person name="Haridas S."/>
            <person name="Kuo A."/>
            <person name="Mondo S."/>
            <person name="Pangilinan J."/>
            <person name="Riley R."/>
            <person name="LaButti K."/>
            <person name="Andreopoulos B."/>
            <person name="Lipzen A."/>
            <person name="Chen C."/>
            <person name="Yan M."/>
            <person name="Daum C."/>
            <person name="Ng V."/>
            <person name="Clum A."/>
            <person name="Steindorff A."/>
            <person name="Ohm R.A."/>
            <person name="Martin F."/>
            <person name="Silar P."/>
            <person name="Natvig D.O."/>
            <person name="Lalanne C."/>
            <person name="Gautier V."/>
            <person name="Ament-Velasquez S.L."/>
            <person name="Kruys A."/>
            <person name="Hutchinson M.I."/>
            <person name="Powell A.J."/>
            <person name="Barry K."/>
            <person name="Miller A.N."/>
            <person name="Grigoriev I.V."/>
            <person name="Debuchy R."/>
            <person name="Gladieux P."/>
            <person name="Hiltunen Thoren M."/>
            <person name="Johannesson H."/>
        </authorList>
    </citation>
    <scope>NUCLEOTIDE SEQUENCE</scope>
    <source>
        <strain evidence="2">CBS 103.79</strain>
    </source>
</reference>
<dbReference type="Gene3D" id="1.10.20.10">
    <property type="entry name" value="Histone, subunit A"/>
    <property type="match status" value="1"/>
</dbReference>
<proteinExistence type="predicted"/>
<feature type="compositionally biased region" description="Basic residues" evidence="1">
    <location>
        <begin position="298"/>
        <end position="311"/>
    </location>
</feature>
<keyword evidence="3" id="KW-1185">Reference proteome</keyword>
<feature type="region of interest" description="Disordered" evidence="1">
    <location>
        <begin position="234"/>
        <end position="330"/>
    </location>
</feature>
<accession>A0AAN6RQV5</accession>
<comment type="caution">
    <text evidence="2">The sequence shown here is derived from an EMBL/GenBank/DDBJ whole genome shotgun (WGS) entry which is preliminary data.</text>
</comment>
<dbReference type="PANTHER" id="PTHR15992">
    <property type="entry name" value="HOLLIDAY JUNCTION RECOGNITION PROTEIN"/>
    <property type="match status" value="1"/>
</dbReference>
<feature type="compositionally biased region" description="Basic and acidic residues" evidence="1">
    <location>
        <begin position="31"/>
        <end position="45"/>
    </location>
</feature>
<evidence type="ECO:0000256" key="1">
    <source>
        <dbReference type="SAM" id="MobiDB-lite"/>
    </source>
</evidence>
<reference evidence="2" key="2">
    <citation type="submission" date="2023-05" db="EMBL/GenBank/DDBJ databases">
        <authorList>
            <consortium name="Lawrence Berkeley National Laboratory"/>
            <person name="Steindorff A."/>
            <person name="Hensen N."/>
            <person name="Bonometti L."/>
            <person name="Westerberg I."/>
            <person name="Brannstrom I.O."/>
            <person name="Guillou S."/>
            <person name="Cros-Aarteil S."/>
            <person name="Calhoun S."/>
            <person name="Haridas S."/>
            <person name="Kuo A."/>
            <person name="Mondo S."/>
            <person name="Pangilinan J."/>
            <person name="Riley R."/>
            <person name="Labutti K."/>
            <person name="Andreopoulos B."/>
            <person name="Lipzen A."/>
            <person name="Chen C."/>
            <person name="Yanf M."/>
            <person name="Daum C."/>
            <person name="Ng V."/>
            <person name="Clum A."/>
            <person name="Ohm R."/>
            <person name="Martin F."/>
            <person name="Silar P."/>
            <person name="Natvig D."/>
            <person name="Lalanne C."/>
            <person name="Gautier V."/>
            <person name="Ament-Velasquez S.L."/>
            <person name="Kruys A."/>
            <person name="Hutchinson M.I."/>
            <person name="Powell A.J."/>
            <person name="Barry K."/>
            <person name="Miller A.N."/>
            <person name="Grigoriev I.V."/>
            <person name="Debuchy R."/>
            <person name="Gladieux P."/>
            <person name="Thoren M.H."/>
            <person name="Johannesson H."/>
        </authorList>
    </citation>
    <scope>NUCLEOTIDE SEQUENCE</scope>
    <source>
        <strain evidence="2">CBS 103.79</strain>
    </source>
</reference>
<dbReference type="GO" id="GO:0005634">
    <property type="term" value="C:nucleus"/>
    <property type="evidence" value="ECO:0007669"/>
    <property type="project" value="InterPro"/>
</dbReference>
<name>A0AAN6RQV5_9PEZI</name>
<evidence type="ECO:0000313" key="2">
    <source>
        <dbReference type="EMBL" id="KAK3899449.1"/>
    </source>
</evidence>
<dbReference type="PANTHER" id="PTHR15992:SF5">
    <property type="entry name" value="HOLLIDAY JUNCTION RECOGNITION PROTEIN"/>
    <property type="match status" value="1"/>
</dbReference>
<dbReference type="Proteomes" id="UP001303889">
    <property type="component" value="Unassembled WGS sequence"/>
</dbReference>
<feature type="compositionally biased region" description="Polar residues" evidence="1">
    <location>
        <begin position="386"/>
        <end position="400"/>
    </location>
</feature>
<feature type="region of interest" description="Disordered" evidence="1">
    <location>
        <begin position="105"/>
        <end position="125"/>
    </location>
</feature>
<sequence>MVPPTKRQRVGPAPAPAPFDNLDDDPEADELNERPEDVNARRDPAARLERSRAFAAFKLKSAFENIFEKYERDFTGIGDEIDLRTGEIVVNNGHIESLTTAQLTIGRGDGEDSGGDGASDAGSLNEEEQMLRGKVDVRLSRLGQHALPSSVSTPPHFGAPPFFAAGTPLGIPGMLQPGQMQFGGFPTQYRSPIPLPAADPTWSTPELPSPFLRHALTFGKATPVVRKARLSLSTAREHDGADEDDIFLGGSASSQGKENSGQVSVKKKVLLARPKPEVGSAKKKSQAASAGSKESPRLAKRPKGSLGRKRAAPGTPTAPNSKDELSFLTPLKPRSTVARTTPASHHVRLGLLVPGASAAPSSSSASAKLRRVVARAAGKATPTAASNSNSNTPATVGSQGNKKRKRKSGPGLGPGLGPSTPSNDRRFALAAEEELVQTPGGTMRRCGENGFRCAREFCFSCL</sequence>
<protein>
    <submittedName>
        <fullName evidence="2">Uncharacterized protein</fullName>
    </submittedName>
</protein>
<feature type="compositionally biased region" description="Acidic residues" evidence="1">
    <location>
        <begin position="21"/>
        <end position="30"/>
    </location>
</feature>
<feature type="compositionally biased region" description="Polar residues" evidence="1">
    <location>
        <begin position="251"/>
        <end position="263"/>
    </location>
</feature>